<dbReference type="Proteomes" id="UP000800035">
    <property type="component" value="Unassembled WGS sequence"/>
</dbReference>
<protein>
    <recommendedName>
        <fullName evidence="3">Alpha and gamma adaptin binding protein p34</fullName>
    </recommendedName>
</protein>
<dbReference type="Pfam" id="PF10199">
    <property type="entry name" value="Adaptin_binding"/>
    <property type="match status" value="1"/>
</dbReference>
<proteinExistence type="predicted"/>
<gene>
    <name evidence="1" type="ORF">CC80DRAFT_269000</name>
</gene>
<sequence>MEIRNPRRILALGAPESGVLGLLKDLTGSAPDLVTDTTAGLSHEWHVTTKYYTATLPIWVDEIPSVAEWRTEFIKPEAKEVVSVLGAWIFCFRKPVTSSQLDTIKETLKSIADVIEKACGYGGDQVCLAVAMPQSTTPYLDKSNEEWEEECMEYGFEFVDSEAKGKNEFGEEMGVKRVEDALKAHEWDGGADDEGFDFGDEGEFEEGLDAEEREMGDELFGLKMAVNGVGEDGEQVEGGEEEQVEELEKLMRRMVAIKDTSEGMPEAERKRFATKAVNDLMKDL</sequence>
<dbReference type="EMBL" id="ML976982">
    <property type="protein sequence ID" value="KAF1960970.1"/>
    <property type="molecule type" value="Genomic_DNA"/>
</dbReference>
<dbReference type="GO" id="GO:0016192">
    <property type="term" value="P:vesicle-mediated transport"/>
    <property type="evidence" value="ECO:0007669"/>
    <property type="project" value="InterPro"/>
</dbReference>
<name>A0A6A5U9H0_9PLEO</name>
<dbReference type="AlphaFoldDB" id="A0A6A5U9H0"/>
<evidence type="ECO:0000313" key="2">
    <source>
        <dbReference type="Proteomes" id="UP000800035"/>
    </source>
</evidence>
<dbReference type="GO" id="GO:0030674">
    <property type="term" value="F:protein-macromolecule adaptor activity"/>
    <property type="evidence" value="ECO:0007669"/>
    <property type="project" value="TreeGrafter"/>
</dbReference>
<reference evidence="1" key="1">
    <citation type="journal article" date="2020" name="Stud. Mycol.">
        <title>101 Dothideomycetes genomes: a test case for predicting lifestyles and emergence of pathogens.</title>
        <authorList>
            <person name="Haridas S."/>
            <person name="Albert R."/>
            <person name="Binder M."/>
            <person name="Bloem J."/>
            <person name="Labutti K."/>
            <person name="Salamov A."/>
            <person name="Andreopoulos B."/>
            <person name="Baker S."/>
            <person name="Barry K."/>
            <person name="Bills G."/>
            <person name="Bluhm B."/>
            <person name="Cannon C."/>
            <person name="Castanera R."/>
            <person name="Culley D."/>
            <person name="Daum C."/>
            <person name="Ezra D."/>
            <person name="Gonzalez J."/>
            <person name="Henrissat B."/>
            <person name="Kuo A."/>
            <person name="Liang C."/>
            <person name="Lipzen A."/>
            <person name="Lutzoni F."/>
            <person name="Magnuson J."/>
            <person name="Mondo S."/>
            <person name="Nolan M."/>
            <person name="Ohm R."/>
            <person name="Pangilinan J."/>
            <person name="Park H.-J."/>
            <person name="Ramirez L."/>
            <person name="Alfaro M."/>
            <person name="Sun H."/>
            <person name="Tritt A."/>
            <person name="Yoshinaga Y."/>
            <person name="Zwiers L.-H."/>
            <person name="Turgeon B."/>
            <person name="Goodwin S."/>
            <person name="Spatafora J."/>
            <person name="Crous P."/>
            <person name="Grigoriev I."/>
        </authorList>
    </citation>
    <scope>NUCLEOTIDE SEQUENCE</scope>
    <source>
        <strain evidence="1">CBS 675.92</strain>
    </source>
</reference>
<evidence type="ECO:0008006" key="3">
    <source>
        <dbReference type="Google" id="ProtNLM"/>
    </source>
</evidence>
<evidence type="ECO:0000313" key="1">
    <source>
        <dbReference type="EMBL" id="KAF1960970.1"/>
    </source>
</evidence>
<keyword evidence="2" id="KW-1185">Reference proteome</keyword>
<organism evidence="1 2">
    <name type="scientific">Byssothecium circinans</name>
    <dbReference type="NCBI Taxonomy" id="147558"/>
    <lineage>
        <taxon>Eukaryota</taxon>
        <taxon>Fungi</taxon>
        <taxon>Dikarya</taxon>
        <taxon>Ascomycota</taxon>
        <taxon>Pezizomycotina</taxon>
        <taxon>Dothideomycetes</taxon>
        <taxon>Pleosporomycetidae</taxon>
        <taxon>Pleosporales</taxon>
        <taxon>Massarineae</taxon>
        <taxon>Massarinaceae</taxon>
        <taxon>Byssothecium</taxon>
    </lineage>
</organism>
<dbReference type="InterPro" id="IPR034627">
    <property type="entry name" value="Irc6"/>
</dbReference>
<dbReference type="Gene3D" id="3.40.50.11960">
    <property type="match status" value="1"/>
</dbReference>
<dbReference type="PANTHER" id="PTHR28043">
    <property type="entry name" value="INCREASED RECOMBINATION CENTERS PROTEIN 6"/>
    <property type="match status" value="1"/>
</dbReference>
<accession>A0A6A5U9H0</accession>
<dbReference type="PANTHER" id="PTHR28043:SF1">
    <property type="entry name" value="INCREASED RECOMBINATION CENTERS PROTEIN 6"/>
    <property type="match status" value="1"/>
</dbReference>
<dbReference type="OrthoDB" id="10261384at2759"/>